<gene>
    <name evidence="3" type="ORF">OLW01_16735</name>
</gene>
<evidence type="ECO:0000256" key="1">
    <source>
        <dbReference type="ARBA" id="ARBA00038310"/>
    </source>
</evidence>
<evidence type="ECO:0000313" key="3">
    <source>
        <dbReference type="EMBL" id="WAJ72383.1"/>
    </source>
</evidence>
<dbReference type="InterPro" id="IPR006680">
    <property type="entry name" value="Amidohydro-rel"/>
</dbReference>
<evidence type="ECO:0000313" key="4">
    <source>
        <dbReference type="Proteomes" id="UP001163726"/>
    </source>
</evidence>
<protein>
    <submittedName>
        <fullName evidence="3">Amidohydrolase family protein</fullName>
    </submittedName>
</protein>
<name>A0ABY7ASZ8_9ALTE</name>
<sequence length="279" mass="32182">MNIDSHQHFWHYDAQEYDWIDDNMSAIRQDFLPKDLAKTLQENDMQACIAVQARQSLIETDWLLQLADENDFIQGIVGWVDLQADDIQAQLAKLIDKPKLLGFRHVIQGEPDPMFMLSDNFIRGLQALTKTDFIYELLVTAEQLPQSIELINRVPDLPIVIDHIAKPKIASGEAFAEWVNAMKTLGLHNHIYCKVSGMVTEADWKNWTQADFKPYLDTVFEAFGPERVMFGSDWPVCLVASTYQSMKSIVESYVKQYYPAYFEQVFGLNAASFYRLNKR</sequence>
<dbReference type="Proteomes" id="UP001163726">
    <property type="component" value="Plasmid pCadTS8_2"/>
</dbReference>
<dbReference type="EMBL" id="CP109967">
    <property type="protein sequence ID" value="WAJ72383.1"/>
    <property type="molecule type" value="Genomic_DNA"/>
</dbReference>
<dbReference type="PANTHER" id="PTHR43569:SF2">
    <property type="entry name" value="AMIDOHYDROLASE-RELATED DOMAIN-CONTAINING PROTEIN"/>
    <property type="match status" value="1"/>
</dbReference>
<feature type="domain" description="Amidohydrolase-related" evidence="2">
    <location>
        <begin position="3"/>
        <end position="276"/>
    </location>
</feature>
<dbReference type="PANTHER" id="PTHR43569">
    <property type="entry name" value="AMIDOHYDROLASE"/>
    <property type="match status" value="1"/>
</dbReference>
<dbReference type="InterPro" id="IPR052350">
    <property type="entry name" value="Metallo-dep_Lactonases"/>
</dbReference>
<dbReference type="RefSeq" id="WP_268077160.1">
    <property type="nucleotide sequence ID" value="NZ_CP109967.1"/>
</dbReference>
<organism evidence="3 4">
    <name type="scientific">Catenovulum adriaticum</name>
    <dbReference type="NCBI Taxonomy" id="2984846"/>
    <lineage>
        <taxon>Bacteria</taxon>
        <taxon>Pseudomonadati</taxon>
        <taxon>Pseudomonadota</taxon>
        <taxon>Gammaproteobacteria</taxon>
        <taxon>Alteromonadales</taxon>
        <taxon>Alteromonadaceae</taxon>
        <taxon>Catenovulum</taxon>
    </lineage>
</organism>
<dbReference type="SUPFAM" id="SSF51556">
    <property type="entry name" value="Metallo-dependent hydrolases"/>
    <property type="match status" value="1"/>
</dbReference>
<keyword evidence="3" id="KW-0614">Plasmid</keyword>
<evidence type="ECO:0000259" key="2">
    <source>
        <dbReference type="Pfam" id="PF04909"/>
    </source>
</evidence>
<accession>A0ABY7ASZ8</accession>
<geneLocation type="plasmid" evidence="3 4">
    <name>pCadTS8_2</name>
</geneLocation>
<proteinExistence type="inferred from homology"/>
<comment type="similarity">
    <text evidence="1">Belongs to the metallo-dependent hydrolases superfamily.</text>
</comment>
<dbReference type="Pfam" id="PF04909">
    <property type="entry name" value="Amidohydro_2"/>
    <property type="match status" value="1"/>
</dbReference>
<dbReference type="Gene3D" id="3.20.20.140">
    <property type="entry name" value="Metal-dependent hydrolases"/>
    <property type="match status" value="1"/>
</dbReference>
<reference evidence="3" key="1">
    <citation type="submission" date="2022-10" db="EMBL/GenBank/DDBJ databases">
        <title>Catenovulum adriacola sp. nov. isolated in the Harbour of Susak.</title>
        <authorList>
            <person name="Schoch T."/>
            <person name="Reich S.J."/>
            <person name="Stoeferle S."/>
            <person name="Flaiz M."/>
            <person name="Kazda M."/>
            <person name="Riedel C.U."/>
            <person name="Duerre P."/>
        </authorList>
    </citation>
    <scope>NUCLEOTIDE SEQUENCE</scope>
    <source>
        <strain evidence="3">TS8</strain>
        <plasmid evidence="3">pCadTS8_2</plasmid>
    </source>
</reference>
<dbReference type="InterPro" id="IPR032466">
    <property type="entry name" value="Metal_Hydrolase"/>
</dbReference>
<keyword evidence="4" id="KW-1185">Reference proteome</keyword>